<dbReference type="Pfam" id="PF00583">
    <property type="entry name" value="Acetyltransf_1"/>
    <property type="match status" value="1"/>
</dbReference>
<name>A0A4V1AMU7_9BACL</name>
<dbReference type="EMBL" id="CP038015">
    <property type="protein sequence ID" value="QBP40515.1"/>
    <property type="molecule type" value="Genomic_DNA"/>
</dbReference>
<dbReference type="KEGG" id="panc:E2636_04945"/>
<sequence length="288" mass="31970">MKLSYQLLSTMSFQDAHNLFNRGFEGYFVPMNLSFDAYITRLGIEGLSPELSVVAFHHGRPVGFVLQGIREVDGQMISWNGGTGIIPEYRGKKLGLELMKEAESYLIKRGVSIATLEALSENKAAIKLYVKCGYEVVDDLYFLSSTGIAQSQMPSLGEYEIARLPAFQVIGSDLFSKLVPWQTDANSVSKLGGEAVIISKNGIIKGFCLIRKKQIYGKKLEGITLFQFQHTGDETAVQILLAHALEFDQTINRNTYNFPVGDGVVVRAMQANGFEKTTVSQVFMTKRL</sequence>
<dbReference type="GO" id="GO:0016747">
    <property type="term" value="F:acyltransferase activity, transferring groups other than amino-acyl groups"/>
    <property type="evidence" value="ECO:0007669"/>
    <property type="project" value="InterPro"/>
</dbReference>
<evidence type="ECO:0000259" key="1">
    <source>
        <dbReference type="PROSITE" id="PS51186"/>
    </source>
</evidence>
<dbReference type="InterPro" id="IPR016181">
    <property type="entry name" value="Acyl_CoA_acyltransferase"/>
</dbReference>
<dbReference type="Proteomes" id="UP000294292">
    <property type="component" value="Chromosome"/>
</dbReference>
<keyword evidence="2" id="KW-0808">Transferase</keyword>
<dbReference type="PROSITE" id="PS51186">
    <property type="entry name" value="GNAT"/>
    <property type="match status" value="1"/>
</dbReference>
<dbReference type="RefSeq" id="WP_134209229.1">
    <property type="nucleotide sequence ID" value="NZ_CP038015.1"/>
</dbReference>
<evidence type="ECO:0000313" key="2">
    <source>
        <dbReference type="EMBL" id="QBP40515.1"/>
    </source>
</evidence>
<dbReference type="Gene3D" id="3.40.630.30">
    <property type="match status" value="1"/>
</dbReference>
<organism evidence="2 3">
    <name type="scientific">Paenisporosarcina antarctica</name>
    <dbReference type="NCBI Taxonomy" id="417367"/>
    <lineage>
        <taxon>Bacteria</taxon>
        <taxon>Bacillati</taxon>
        <taxon>Bacillota</taxon>
        <taxon>Bacilli</taxon>
        <taxon>Bacillales</taxon>
        <taxon>Caryophanaceae</taxon>
        <taxon>Paenisporosarcina</taxon>
    </lineage>
</organism>
<evidence type="ECO:0000313" key="3">
    <source>
        <dbReference type="Proteomes" id="UP000294292"/>
    </source>
</evidence>
<protein>
    <submittedName>
        <fullName evidence="2">GNAT family N-acetyltransferase</fullName>
    </submittedName>
</protein>
<dbReference type="CDD" id="cd04301">
    <property type="entry name" value="NAT_SF"/>
    <property type="match status" value="1"/>
</dbReference>
<dbReference type="AlphaFoldDB" id="A0A4V1AMU7"/>
<dbReference type="OrthoDB" id="4228396at2"/>
<dbReference type="InterPro" id="IPR000182">
    <property type="entry name" value="GNAT_dom"/>
</dbReference>
<gene>
    <name evidence="2" type="ORF">E2636_04945</name>
</gene>
<reference evidence="2 3" key="1">
    <citation type="submission" date="2019-03" db="EMBL/GenBank/DDBJ databases">
        <title>Complete genome sequence of Paenisporosarcina antarctica CGMCC 1.6503T.</title>
        <authorList>
            <person name="Rong J.-C."/>
            <person name="Chi N.-Y."/>
            <person name="Zhang Q.-F."/>
        </authorList>
    </citation>
    <scope>NUCLEOTIDE SEQUENCE [LARGE SCALE GENOMIC DNA]</scope>
    <source>
        <strain evidence="2 3">CGMCC 1.6503</strain>
    </source>
</reference>
<accession>A0A4V1AMU7</accession>
<feature type="domain" description="N-acetyltransferase" evidence="1">
    <location>
        <begin position="3"/>
        <end position="165"/>
    </location>
</feature>
<proteinExistence type="predicted"/>
<dbReference type="SUPFAM" id="SSF55729">
    <property type="entry name" value="Acyl-CoA N-acyltransferases (Nat)"/>
    <property type="match status" value="1"/>
</dbReference>
<keyword evidence="3" id="KW-1185">Reference proteome</keyword>